<organism evidence="3 4">
    <name type="scientific">Ficus carica</name>
    <name type="common">Common fig</name>
    <dbReference type="NCBI Taxonomy" id="3494"/>
    <lineage>
        <taxon>Eukaryota</taxon>
        <taxon>Viridiplantae</taxon>
        <taxon>Streptophyta</taxon>
        <taxon>Embryophyta</taxon>
        <taxon>Tracheophyta</taxon>
        <taxon>Spermatophyta</taxon>
        <taxon>Magnoliopsida</taxon>
        <taxon>eudicotyledons</taxon>
        <taxon>Gunneridae</taxon>
        <taxon>Pentapetalae</taxon>
        <taxon>rosids</taxon>
        <taxon>fabids</taxon>
        <taxon>Rosales</taxon>
        <taxon>Moraceae</taxon>
        <taxon>Ficeae</taxon>
        <taxon>Ficus</taxon>
    </lineage>
</organism>
<dbReference type="Proteomes" id="UP001187192">
    <property type="component" value="Unassembled WGS sequence"/>
</dbReference>
<feature type="chain" id="PRO_5041664853" evidence="2">
    <location>
        <begin position="20"/>
        <end position="58"/>
    </location>
</feature>
<name>A0AA88D4U9_FICCA</name>
<sequence length="58" mass="5984">MWLGALACVFGTAAPKGGADKNPSYRSGAVSDQNGATASLFCKAWKTGERATTDVFSL</sequence>
<feature type="signal peptide" evidence="2">
    <location>
        <begin position="1"/>
        <end position="19"/>
    </location>
</feature>
<accession>A0AA88D4U9</accession>
<evidence type="ECO:0000256" key="1">
    <source>
        <dbReference type="SAM" id="MobiDB-lite"/>
    </source>
</evidence>
<evidence type="ECO:0000313" key="4">
    <source>
        <dbReference type="Proteomes" id="UP001187192"/>
    </source>
</evidence>
<gene>
    <name evidence="3" type="ORF">TIFTF001_015138</name>
</gene>
<proteinExistence type="predicted"/>
<dbReference type="AlphaFoldDB" id="A0AA88D4U9"/>
<feature type="region of interest" description="Disordered" evidence="1">
    <location>
        <begin position="13"/>
        <end position="32"/>
    </location>
</feature>
<comment type="caution">
    <text evidence="3">The sequence shown here is derived from an EMBL/GenBank/DDBJ whole genome shotgun (WGS) entry which is preliminary data.</text>
</comment>
<evidence type="ECO:0000313" key="3">
    <source>
        <dbReference type="EMBL" id="GMN45953.1"/>
    </source>
</evidence>
<keyword evidence="2" id="KW-0732">Signal</keyword>
<protein>
    <submittedName>
        <fullName evidence="3">Uncharacterized protein</fullName>
    </submittedName>
</protein>
<dbReference type="EMBL" id="BTGU01000021">
    <property type="protein sequence ID" value="GMN45953.1"/>
    <property type="molecule type" value="Genomic_DNA"/>
</dbReference>
<reference evidence="3" key="1">
    <citation type="submission" date="2023-07" db="EMBL/GenBank/DDBJ databases">
        <title>draft genome sequence of fig (Ficus carica).</title>
        <authorList>
            <person name="Takahashi T."/>
            <person name="Nishimura K."/>
        </authorList>
    </citation>
    <scope>NUCLEOTIDE SEQUENCE</scope>
</reference>
<keyword evidence="4" id="KW-1185">Reference proteome</keyword>
<evidence type="ECO:0000256" key="2">
    <source>
        <dbReference type="SAM" id="SignalP"/>
    </source>
</evidence>